<keyword evidence="4" id="KW-1133">Transmembrane helix</keyword>
<dbReference type="PANTHER" id="PTHR12151">
    <property type="entry name" value="ELECTRON TRANSPORT PROTIN SCO1/SENC FAMILY MEMBER"/>
    <property type="match status" value="1"/>
</dbReference>
<name>A0AA49K1M7_9BACT</name>
<reference evidence="6" key="1">
    <citation type="submission" date="2023-07" db="EMBL/GenBank/DDBJ databases">
        <authorList>
            <person name="Haufschild T."/>
            <person name="Kallscheuer N."/>
            <person name="Hammer J."/>
            <person name="Kohn T."/>
            <person name="Kabuu M."/>
            <person name="Jogler M."/>
            <person name="Wohfarth N."/>
            <person name="Heuer A."/>
            <person name="Rohde M."/>
            <person name="van Teeseling M.C.F."/>
            <person name="Jogler C."/>
        </authorList>
    </citation>
    <scope>NUCLEOTIDE SEQUENCE</scope>
    <source>
        <strain evidence="5">Strain 138</strain>
        <strain evidence="6">Strain 318</strain>
    </source>
</reference>
<keyword evidence="4" id="KW-0812">Transmembrane</keyword>
<dbReference type="AlphaFoldDB" id="A0AA49K1M7"/>
<gene>
    <name evidence="5" type="ORF">Strain138_002467</name>
    <name evidence="6" type="ORF">Strain318_002467</name>
</gene>
<dbReference type="GO" id="GO:0046872">
    <property type="term" value="F:metal ion binding"/>
    <property type="evidence" value="ECO:0007669"/>
    <property type="project" value="UniProtKB-KW"/>
</dbReference>
<dbReference type="KEGG" id="pspc:Strain318_002467"/>
<feature type="binding site" evidence="2">
    <location>
        <position position="177"/>
    </location>
    <ligand>
        <name>Cu cation</name>
        <dbReference type="ChEBI" id="CHEBI:23378"/>
    </ligand>
</feature>
<proteinExistence type="inferred from homology"/>
<keyword evidence="2" id="KW-0479">Metal-binding</keyword>
<dbReference type="EMBL" id="CP130612">
    <property type="protein sequence ID" value="WKW13152.1"/>
    <property type="molecule type" value="Genomic_DNA"/>
</dbReference>
<feature type="disulfide bond" description="Redox-active" evidence="3">
    <location>
        <begin position="177"/>
        <end position="181"/>
    </location>
</feature>
<feature type="transmembrane region" description="Helical" evidence="4">
    <location>
        <begin position="94"/>
        <end position="115"/>
    </location>
</feature>
<dbReference type="Proteomes" id="UP001229955">
    <property type="component" value="Chromosome"/>
</dbReference>
<keyword evidence="4" id="KW-0472">Membrane</keyword>
<dbReference type="Gene3D" id="3.40.30.10">
    <property type="entry name" value="Glutaredoxin"/>
    <property type="match status" value="1"/>
</dbReference>
<dbReference type="InterPro" id="IPR003782">
    <property type="entry name" value="SCO1/SenC"/>
</dbReference>
<accession>A0AA49Q5P2</accession>
<evidence type="ECO:0000256" key="1">
    <source>
        <dbReference type="ARBA" id="ARBA00010996"/>
    </source>
</evidence>
<accession>A0AA49K1M7</accession>
<evidence type="ECO:0000256" key="3">
    <source>
        <dbReference type="PIRSR" id="PIRSR603782-2"/>
    </source>
</evidence>
<dbReference type="SUPFAM" id="SSF52833">
    <property type="entry name" value="Thioredoxin-like"/>
    <property type="match status" value="1"/>
</dbReference>
<dbReference type="EMBL" id="CP130613">
    <property type="protein sequence ID" value="WKW16059.1"/>
    <property type="molecule type" value="Genomic_DNA"/>
</dbReference>
<keyword evidence="2" id="KW-0186">Copper</keyword>
<evidence type="ECO:0000256" key="4">
    <source>
        <dbReference type="SAM" id="Phobius"/>
    </source>
</evidence>
<organism evidence="6 7">
    <name type="scientific">Pseudogemmatithrix spongiicola</name>
    <dbReference type="NCBI Taxonomy" id="3062599"/>
    <lineage>
        <taxon>Bacteria</taxon>
        <taxon>Pseudomonadati</taxon>
        <taxon>Gemmatimonadota</taxon>
        <taxon>Gemmatimonadia</taxon>
        <taxon>Gemmatimonadales</taxon>
        <taxon>Gemmatimonadaceae</taxon>
        <taxon>Pseudogemmatithrix</taxon>
    </lineage>
</organism>
<evidence type="ECO:0000313" key="6">
    <source>
        <dbReference type="EMBL" id="WKW16059.1"/>
    </source>
</evidence>
<dbReference type="RefSeq" id="WP_367886014.1">
    <property type="nucleotide sequence ID" value="NZ_CP130612.1"/>
</dbReference>
<comment type="similarity">
    <text evidence="1">Belongs to the SCO1/2 family.</text>
</comment>
<evidence type="ECO:0000256" key="2">
    <source>
        <dbReference type="PIRSR" id="PIRSR603782-1"/>
    </source>
</evidence>
<dbReference type="CDD" id="cd02968">
    <property type="entry name" value="SCO"/>
    <property type="match status" value="1"/>
</dbReference>
<evidence type="ECO:0000313" key="7">
    <source>
        <dbReference type="Proteomes" id="UP001229955"/>
    </source>
</evidence>
<feature type="binding site" evidence="2">
    <location>
        <position position="181"/>
    </location>
    <ligand>
        <name>Cu cation</name>
        <dbReference type="ChEBI" id="CHEBI:23378"/>
    </ligand>
</feature>
<keyword evidence="7" id="KW-1185">Reference proteome</keyword>
<feature type="transmembrane region" description="Helical" evidence="4">
    <location>
        <begin position="60"/>
        <end position="82"/>
    </location>
</feature>
<evidence type="ECO:0000313" key="5">
    <source>
        <dbReference type="EMBL" id="WKW13152.1"/>
    </source>
</evidence>
<feature type="binding site" evidence="2">
    <location>
        <position position="262"/>
    </location>
    <ligand>
        <name>Cu cation</name>
        <dbReference type="ChEBI" id="CHEBI:23378"/>
    </ligand>
</feature>
<dbReference type="PANTHER" id="PTHR12151:SF25">
    <property type="entry name" value="LINALOOL DEHYDRATASE_ISOMERASE DOMAIN-CONTAINING PROTEIN"/>
    <property type="match status" value="1"/>
</dbReference>
<dbReference type="InterPro" id="IPR036249">
    <property type="entry name" value="Thioredoxin-like_sf"/>
</dbReference>
<keyword evidence="3" id="KW-1015">Disulfide bond</keyword>
<dbReference type="Pfam" id="PF02630">
    <property type="entry name" value="SCO1-SenC"/>
    <property type="match status" value="1"/>
</dbReference>
<protein>
    <submittedName>
        <fullName evidence="6">SCO family protein</fullName>
    </submittedName>
</protein>
<sequence length="303" mass="32554">MTSPARPRPPLAAVALAAILAISVAWWALALWPLEPTAPEWLLRTREVCFGSTHSGLPHAGGWLLLIGEPIGLIGFLAIVWGEELRADLRRIRAHAAGGVTMAVVAILVVSGLFASVRRVAAASGGDAEPFALNADLPARGSALAPALSLIDQSGEAVSLAQFTGRWVIVTFAFGHCEDICPVIVEHARRARADEGATDIPIFVVTLDPWRDTPDRLAFIAGAWQLEGEDRVLSGSVEIVNATLDRWRIARERDENTGMIAHGSTIVLVDPQGREAWRVEGSPQRIREAIALARVESKASESR</sequence>